<comment type="caution">
    <text evidence="1">The sequence shown here is derived from an EMBL/GenBank/DDBJ whole genome shotgun (WGS) entry which is preliminary data.</text>
</comment>
<name>A0A562K8P7_SPHWJ</name>
<evidence type="ECO:0000313" key="1">
    <source>
        <dbReference type="EMBL" id="TWH91821.1"/>
    </source>
</evidence>
<organism evidence="1 2">
    <name type="scientific">Sphingobium wenxiniae (strain DSM 21828 / CGMCC 1.7748 / JZ-1)</name>
    <dbReference type="NCBI Taxonomy" id="595605"/>
    <lineage>
        <taxon>Bacteria</taxon>
        <taxon>Pseudomonadati</taxon>
        <taxon>Pseudomonadota</taxon>
        <taxon>Alphaproteobacteria</taxon>
        <taxon>Sphingomonadales</taxon>
        <taxon>Sphingomonadaceae</taxon>
        <taxon>Sphingobium</taxon>
    </lineage>
</organism>
<accession>A0A562K8P7</accession>
<dbReference type="EMBL" id="VLKK01000012">
    <property type="protein sequence ID" value="TWH91821.1"/>
    <property type="molecule type" value="Genomic_DNA"/>
</dbReference>
<sequence>MKVTVDVDCTPAEARSFLGLPDVTPIHDRYIKTVLDSFDGIGSVEQMETLFKSFSPLGDAGVRMFQQMMNIGLAGVGNSTGDKKKG</sequence>
<dbReference type="Proteomes" id="UP000316624">
    <property type="component" value="Unassembled WGS sequence"/>
</dbReference>
<gene>
    <name evidence="1" type="ORF">IQ35_02967</name>
</gene>
<evidence type="ECO:0000313" key="2">
    <source>
        <dbReference type="Proteomes" id="UP000316624"/>
    </source>
</evidence>
<keyword evidence="2" id="KW-1185">Reference proteome</keyword>
<proteinExistence type="predicted"/>
<dbReference type="InterPro" id="IPR045502">
    <property type="entry name" value="DUF6489"/>
</dbReference>
<dbReference type="Pfam" id="PF20099">
    <property type="entry name" value="DUF6489"/>
    <property type="match status" value="1"/>
</dbReference>
<reference evidence="1 2" key="1">
    <citation type="journal article" date="2015" name="Stand. Genomic Sci.">
        <title>Genomic Encyclopedia of Bacterial and Archaeal Type Strains, Phase III: the genomes of soil and plant-associated and newly described type strains.</title>
        <authorList>
            <person name="Whitman W.B."/>
            <person name="Woyke T."/>
            <person name="Klenk H.P."/>
            <person name="Zhou Y."/>
            <person name="Lilburn T.G."/>
            <person name="Beck B.J."/>
            <person name="De Vos P."/>
            <person name="Vandamme P."/>
            <person name="Eisen J.A."/>
            <person name="Garrity G."/>
            <person name="Hugenholtz P."/>
            <person name="Kyrpides N.C."/>
        </authorList>
    </citation>
    <scope>NUCLEOTIDE SEQUENCE [LARGE SCALE GENOMIC DNA]</scope>
    <source>
        <strain evidence="1 2">CGMCC 1.7748</strain>
    </source>
</reference>
<dbReference type="RefSeq" id="WP_021245527.1">
    <property type="nucleotide sequence ID" value="NZ_JACIIY010000013.1"/>
</dbReference>
<dbReference type="AlphaFoldDB" id="A0A562K8P7"/>
<protein>
    <submittedName>
        <fullName evidence="1">Uncharacterized protein</fullName>
    </submittedName>
</protein>